<feature type="region of interest" description="Disordered" evidence="1">
    <location>
        <begin position="161"/>
        <end position="184"/>
    </location>
</feature>
<proteinExistence type="predicted"/>
<gene>
    <name evidence="2" type="ORF">HGRIS_004002</name>
</gene>
<sequence length="184" mass="21192">MSSPAQHDYFAEFFAHYPDFHYMPTASITDEFYRLCDQKGWDREDPERADAKELFNDALVQTFNTIYGTDEKDIVSWQSLCAILRIVPIPQDLEACVEVVRNTHVNLVDLVDHRGQSVHIFSTLQDLQKYTRAGKYFPKENAYAGGLLKYLLREINGEYHGSKTGQRRKGRGMRRKGRRGGVAV</sequence>
<evidence type="ECO:0000313" key="3">
    <source>
        <dbReference type="Proteomes" id="UP001556367"/>
    </source>
</evidence>
<dbReference type="PANTHER" id="PTHR38846">
    <property type="entry name" value="C3H1-TYPE DOMAIN-CONTAINING PROTEIN"/>
    <property type="match status" value="1"/>
</dbReference>
<feature type="compositionally biased region" description="Basic residues" evidence="1">
    <location>
        <begin position="165"/>
        <end position="184"/>
    </location>
</feature>
<keyword evidence="3" id="KW-1185">Reference proteome</keyword>
<accession>A0ABR3JH65</accession>
<evidence type="ECO:0000256" key="1">
    <source>
        <dbReference type="SAM" id="MobiDB-lite"/>
    </source>
</evidence>
<comment type="caution">
    <text evidence="2">The sequence shown here is derived from an EMBL/GenBank/DDBJ whole genome shotgun (WGS) entry which is preliminary data.</text>
</comment>
<dbReference type="Proteomes" id="UP001556367">
    <property type="component" value="Unassembled WGS sequence"/>
</dbReference>
<reference evidence="3" key="1">
    <citation type="submission" date="2024-06" db="EMBL/GenBank/DDBJ databases">
        <title>Multi-omics analyses provide insights into the biosynthesis of the anticancer antibiotic pleurotin in Hohenbuehelia grisea.</title>
        <authorList>
            <person name="Weaver J.A."/>
            <person name="Alberti F."/>
        </authorList>
    </citation>
    <scope>NUCLEOTIDE SEQUENCE [LARGE SCALE GENOMIC DNA]</scope>
    <source>
        <strain evidence="3">T-177</strain>
    </source>
</reference>
<evidence type="ECO:0000313" key="2">
    <source>
        <dbReference type="EMBL" id="KAL0955085.1"/>
    </source>
</evidence>
<dbReference type="PANTHER" id="PTHR38846:SF1">
    <property type="entry name" value="C3H1-TYPE DOMAIN-CONTAINING PROTEIN"/>
    <property type="match status" value="1"/>
</dbReference>
<organism evidence="2 3">
    <name type="scientific">Hohenbuehelia grisea</name>
    <dbReference type="NCBI Taxonomy" id="104357"/>
    <lineage>
        <taxon>Eukaryota</taxon>
        <taxon>Fungi</taxon>
        <taxon>Dikarya</taxon>
        <taxon>Basidiomycota</taxon>
        <taxon>Agaricomycotina</taxon>
        <taxon>Agaricomycetes</taxon>
        <taxon>Agaricomycetidae</taxon>
        <taxon>Agaricales</taxon>
        <taxon>Pleurotineae</taxon>
        <taxon>Pleurotaceae</taxon>
        <taxon>Hohenbuehelia</taxon>
    </lineage>
</organism>
<name>A0ABR3JH65_9AGAR</name>
<dbReference type="EMBL" id="JASNQZ010000007">
    <property type="protein sequence ID" value="KAL0955085.1"/>
    <property type="molecule type" value="Genomic_DNA"/>
</dbReference>
<protein>
    <submittedName>
        <fullName evidence="2">Uncharacterized protein</fullName>
    </submittedName>
</protein>